<keyword evidence="1" id="KW-1133">Transmembrane helix</keyword>
<dbReference type="Proteomes" id="UP000054976">
    <property type="component" value="Unassembled WGS sequence"/>
</dbReference>
<sequence>MSGLPELIVVLYLIAIVFWISGIVVAVRIKGKKAFHIIFAVLSLPALMFLNRIVSIFLIKNQIVSTFKSSVIAFVISTVVLCSLQISIFFYMKKVKNKRTLSAGDEKLD</sequence>
<keyword evidence="1" id="KW-0812">Transmembrane</keyword>
<dbReference type="STRING" id="86166.TAGGR_1889"/>
<keyword evidence="1" id="KW-0472">Membrane</keyword>
<keyword evidence="3" id="KW-1185">Reference proteome</keyword>
<reference evidence="3" key="1">
    <citation type="submission" date="2016-01" db="EMBL/GenBank/DDBJ databases">
        <title>Draft genome sequence of Thermodesulfovibrio aggregans strain TGE-P1.</title>
        <authorList>
            <person name="Sekiguchi Y."/>
            <person name="Ohashi A."/>
            <person name="Matsuura N."/>
            <person name="Tourlousse M.D."/>
        </authorList>
    </citation>
    <scope>NUCLEOTIDE SEQUENCE [LARGE SCALE GENOMIC DNA]</scope>
    <source>
        <strain evidence="3">TGE-P1</strain>
    </source>
</reference>
<feature type="transmembrane region" description="Helical" evidence="1">
    <location>
        <begin position="6"/>
        <end position="27"/>
    </location>
</feature>
<accession>A0A0U9HNS5</accession>
<evidence type="ECO:0000313" key="3">
    <source>
        <dbReference type="Proteomes" id="UP000054976"/>
    </source>
</evidence>
<feature type="transmembrane region" description="Helical" evidence="1">
    <location>
        <begin position="71"/>
        <end position="92"/>
    </location>
</feature>
<dbReference type="EMBL" id="BCNO01000001">
    <property type="protein sequence ID" value="GAQ94704.1"/>
    <property type="molecule type" value="Genomic_DNA"/>
</dbReference>
<dbReference type="AlphaFoldDB" id="A0A0U9HNS5"/>
<name>A0A0U9HNS5_9BACT</name>
<proteinExistence type="predicted"/>
<evidence type="ECO:0000313" key="2">
    <source>
        <dbReference type="EMBL" id="GAQ94704.1"/>
    </source>
</evidence>
<comment type="caution">
    <text evidence="2">The sequence shown here is derived from an EMBL/GenBank/DDBJ whole genome shotgun (WGS) entry which is preliminary data.</text>
</comment>
<organism evidence="2 3">
    <name type="scientific">Thermodesulfovibrio aggregans</name>
    <dbReference type="NCBI Taxonomy" id="86166"/>
    <lineage>
        <taxon>Bacteria</taxon>
        <taxon>Pseudomonadati</taxon>
        <taxon>Nitrospirota</taxon>
        <taxon>Thermodesulfovibrionia</taxon>
        <taxon>Thermodesulfovibrionales</taxon>
        <taxon>Thermodesulfovibrionaceae</taxon>
        <taxon>Thermodesulfovibrio</taxon>
    </lineage>
</organism>
<feature type="transmembrane region" description="Helical" evidence="1">
    <location>
        <begin position="34"/>
        <end position="59"/>
    </location>
</feature>
<evidence type="ECO:0000256" key="1">
    <source>
        <dbReference type="SAM" id="Phobius"/>
    </source>
</evidence>
<protein>
    <submittedName>
        <fullName evidence="2">Uncharacterized protein</fullName>
    </submittedName>
</protein>
<dbReference type="RefSeq" id="WP_059176134.1">
    <property type="nucleotide sequence ID" value="NZ_BCNO01000001.1"/>
</dbReference>
<gene>
    <name evidence="2" type="ORF">TAGGR_1889</name>
</gene>